<protein>
    <submittedName>
        <fullName evidence="1">Uncharacterized protein</fullName>
    </submittedName>
</protein>
<sequence>MNMVGHLFVEHSQGGLYADDTKLNCVNEVNEMDGLEEEMVEGLDDSEDERATALLDGFEGIDVTLPLNEDVSLSGLFGRPKKTTNEDEYLCDELNSDDPNDSCDDERPSMKGLEKITLTRTISLRWI</sequence>
<organism evidence="1 2">
    <name type="scientific">Vicia faba</name>
    <name type="common">Broad bean</name>
    <name type="synonym">Faba vulgaris</name>
    <dbReference type="NCBI Taxonomy" id="3906"/>
    <lineage>
        <taxon>Eukaryota</taxon>
        <taxon>Viridiplantae</taxon>
        <taxon>Streptophyta</taxon>
        <taxon>Embryophyta</taxon>
        <taxon>Tracheophyta</taxon>
        <taxon>Spermatophyta</taxon>
        <taxon>Magnoliopsida</taxon>
        <taxon>eudicotyledons</taxon>
        <taxon>Gunneridae</taxon>
        <taxon>Pentapetalae</taxon>
        <taxon>rosids</taxon>
        <taxon>fabids</taxon>
        <taxon>Fabales</taxon>
        <taxon>Fabaceae</taxon>
        <taxon>Papilionoideae</taxon>
        <taxon>50 kb inversion clade</taxon>
        <taxon>NPAAA clade</taxon>
        <taxon>Hologalegina</taxon>
        <taxon>IRL clade</taxon>
        <taxon>Fabeae</taxon>
        <taxon>Vicia</taxon>
    </lineage>
</organism>
<keyword evidence="2" id="KW-1185">Reference proteome</keyword>
<name>A0AAV0ZHV6_VICFA</name>
<dbReference type="AlphaFoldDB" id="A0AAV0ZHV6"/>
<reference evidence="1 2" key="1">
    <citation type="submission" date="2023-01" db="EMBL/GenBank/DDBJ databases">
        <authorList>
            <person name="Kreplak J."/>
        </authorList>
    </citation>
    <scope>NUCLEOTIDE SEQUENCE [LARGE SCALE GENOMIC DNA]</scope>
</reference>
<dbReference type="Proteomes" id="UP001157006">
    <property type="component" value="Chromosome 2"/>
</dbReference>
<proteinExistence type="predicted"/>
<evidence type="ECO:0000313" key="1">
    <source>
        <dbReference type="EMBL" id="CAI8597113.1"/>
    </source>
</evidence>
<dbReference type="EMBL" id="OX451737">
    <property type="protein sequence ID" value="CAI8597113.1"/>
    <property type="molecule type" value="Genomic_DNA"/>
</dbReference>
<gene>
    <name evidence="1" type="ORF">VFH_II066280</name>
</gene>
<evidence type="ECO:0000313" key="2">
    <source>
        <dbReference type="Proteomes" id="UP001157006"/>
    </source>
</evidence>
<accession>A0AAV0ZHV6</accession>